<dbReference type="PANTHER" id="PTHR43394">
    <property type="entry name" value="ATP-DEPENDENT PERMEASE MDL1, MITOCHONDRIAL"/>
    <property type="match status" value="1"/>
</dbReference>
<dbReference type="SUPFAM" id="SSF52540">
    <property type="entry name" value="P-loop containing nucleoside triphosphate hydrolases"/>
    <property type="match status" value="1"/>
</dbReference>
<reference evidence="4" key="1">
    <citation type="submission" date="2020-10" db="EMBL/GenBank/DDBJ databases">
        <authorList>
            <person name="Gilroy R."/>
        </authorList>
    </citation>
    <scope>NUCLEOTIDE SEQUENCE</scope>
    <source>
        <strain evidence="4">ChiBcec7-5410</strain>
    </source>
</reference>
<dbReference type="GO" id="GO:0005524">
    <property type="term" value="F:ATP binding"/>
    <property type="evidence" value="ECO:0007669"/>
    <property type="project" value="UniProtKB-KW"/>
</dbReference>
<dbReference type="InterPro" id="IPR003439">
    <property type="entry name" value="ABC_transporter-like_ATP-bd"/>
</dbReference>
<sequence length="377" mass="42385">MQDVYESARSLFEGFVARREMVYIRADIVDVLLSFARNGIAYLYLISRTLEQGLPASEFLLYFSAVGGFTTWVTGILSEMSTLHLQCMELSTIRECLDLPEPFRFEDGEPLEAKPGLTYELRLHNVRFRYPGAQTDTLHYVNLTIHPGEKLAVVGLNGAGKTTLVKLLCGFYDPTEGEVLLNGVDIRKYNRKDYYQLFTAVFQQFSVLETTLAENVTQVFENNEAQLSRAEECIRKAGLSQKLDRLPDGLQTHIGKEVFEDGIELSGGEMQRLMLARALYKGAPIMILDEPTAALDPIAENDLYLKYSDMTSGCTSVYISHRLASTRFCDRIILMASGQIAEEGTHDSLMALNGKYAELYAIQSKYYNEKEGESDEG</sequence>
<evidence type="ECO:0000256" key="2">
    <source>
        <dbReference type="ARBA" id="ARBA00022840"/>
    </source>
</evidence>
<comment type="caution">
    <text evidence="4">The sequence shown here is derived from an EMBL/GenBank/DDBJ whole genome shotgun (WGS) entry which is preliminary data.</text>
</comment>
<dbReference type="Gene3D" id="3.40.50.300">
    <property type="entry name" value="P-loop containing nucleotide triphosphate hydrolases"/>
    <property type="match status" value="1"/>
</dbReference>
<dbReference type="EMBL" id="DVLW01000237">
    <property type="protein sequence ID" value="HIT95250.1"/>
    <property type="molecule type" value="Genomic_DNA"/>
</dbReference>
<keyword evidence="2 4" id="KW-0067">ATP-binding</keyword>
<keyword evidence="1" id="KW-0547">Nucleotide-binding</keyword>
<evidence type="ECO:0000313" key="4">
    <source>
        <dbReference type="EMBL" id="HIT95250.1"/>
    </source>
</evidence>
<organism evidence="4 5">
    <name type="scientific">Candidatus Faecivivens stercoripullorum</name>
    <dbReference type="NCBI Taxonomy" id="2840805"/>
    <lineage>
        <taxon>Bacteria</taxon>
        <taxon>Bacillati</taxon>
        <taxon>Bacillota</taxon>
        <taxon>Clostridia</taxon>
        <taxon>Eubacteriales</taxon>
        <taxon>Oscillospiraceae</taxon>
        <taxon>Oscillospiraceae incertae sedis</taxon>
        <taxon>Candidatus Faecivivens</taxon>
    </lineage>
</organism>
<protein>
    <submittedName>
        <fullName evidence="4">ABC transporter ATP-binding protein</fullName>
    </submittedName>
</protein>
<proteinExistence type="predicted"/>
<dbReference type="GO" id="GO:0015421">
    <property type="term" value="F:ABC-type oligopeptide transporter activity"/>
    <property type="evidence" value="ECO:0007669"/>
    <property type="project" value="TreeGrafter"/>
</dbReference>
<accession>A0A9D1H7S2</accession>
<dbReference type="Pfam" id="PF00005">
    <property type="entry name" value="ABC_tran"/>
    <property type="match status" value="1"/>
</dbReference>
<gene>
    <name evidence="4" type="ORF">IAC43_08685</name>
</gene>
<evidence type="ECO:0000256" key="1">
    <source>
        <dbReference type="ARBA" id="ARBA00022741"/>
    </source>
</evidence>
<dbReference type="AlphaFoldDB" id="A0A9D1H7S2"/>
<name>A0A9D1H7S2_9FIRM</name>
<dbReference type="GO" id="GO:0016887">
    <property type="term" value="F:ATP hydrolysis activity"/>
    <property type="evidence" value="ECO:0007669"/>
    <property type="project" value="InterPro"/>
</dbReference>
<dbReference type="PROSITE" id="PS50893">
    <property type="entry name" value="ABC_TRANSPORTER_2"/>
    <property type="match status" value="1"/>
</dbReference>
<dbReference type="InterPro" id="IPR003593">
    <property type="entry name" value="AAA+_ATPase"/>
</dbReference>
<evidence type="ECO:0000259" key="3">
    <source>
        <dbReference type="PROSITE" id="PS50893"/>
    </source>
</evidence>
<dbReference type="PROSITE" id="PS00211">
    <property type="entry name" value="ABC_TRANSPORTER_1"/>
    <property type="match status" value="1"/>
</dbReference>
<reference evidence="4" key="2">
    <citation type="journal article" date="2021" name="PeerJ">
        <title>Extensive microbial diversity within the chicken gut microbiome revealed by metagenomics and culture.</title>
        <authorList>
            <person name="Gilroy R."/>
            <person name="Ravi A."/>
            <person name="Getino M."/>
            <person name="Pursley I."/>
            <person name="Horton D.L."/>
            <person name="Alikhan N.F."/>
            <person name="Baker D."/>
            <person name="Gharbi K."/>
            <person name="Hall N."/>
            <person name="Watson M."/>
            <person name="Adriaenssens E.M."/>
            <person name="Foster-Nyarko E."/>
            <person name="Jarju S."/>
            <person name="Secka A."/>
            <person name="Antonio M."/>
            <person name="Oren A."/>
            <person name="Chaudhuri R.R."/>
            <person name="La Ragione R."/>
            <person name="Hildebrand F."/>
            <person name="Pallen M.J."/>
        </authorList>
    </citation>
    <scope>NUCLEOTIDE SEQUENCE</scope>
    <source>
        <strain evidence="4">ChiBcec7-5410</strain>
    </source>
</reference>
<evidence type="ECO:0000313" key="5">
    <source>
        <dbReference type="Proteomes" id="UP000824160"/>
    </source>
</evidence>
<dbReference type="InterPro" id="IPR027417">
    <property type="entry name" value="P-loop_NTPase"/>
</dbReference>
<dbReference type="Proteomes" id="UP000824160">
    <property type="component" value="Unassembled WGS sequence"/>
</dbReference>
<dbReference type="PANTHER" id="PTHR43394:SF1">
    <property type="entry name" value="ATP-BINDING CASSETTE SUB-FAMILY B MEMBER 10, MITOCHONDRIAL"/>
    <property type="match status" value="1"/>
</dbReference>
<feature type="domain" description="ABC transporter" evidence="3">
    <location>
        <begin position="121"/>
        <end position="362"/>
    </location>
</feature>
<dbReference type="InterPro" id="IPR017871">
    <property type="entry name" value="ABC_transporter-like_CS"/>
</dbReference>
<dbReference type="InterPro" id="IPR039421">
    <property type="entry name" value="Type_1_exporter"/>
</dbReference>
<dbReference type="CDD" id="cd03228">
    <property type="entry name" value="ABCC_MRP_Like"/>
    <property type="match status" value="1"/>
</dbReference>
<dbReference type="SMART" id="SM00382">
    <property type="entry name" value="AAA"/>
    <property type="match status" value="1"/>
</dbReference>